<dbReference type="RefSeq" id="WP_151594741.1">
    <property type="nucleotide sequence ID" value="NZ_WBMS02000013.1"/>
</dbReference>
<organism evidence="2 3">
    <name type="scientific">Actinomadura physcomitrii</name>
    <dbReference type="NCBI Taxonomy" id="2650748"/>
    <lineage>
        <taxon>Bacteria</taxon>
        <taxon>Bacillati</taxon>
        <taxon>Actinomycetota</taxon>
        <taxon>Actinomycetes</taxon>
        <taxon>Streptosporangiales</taxon>
        <taxon>Thermomonosporaceae</taxon>
        <taxon>Actinomadura</taxon>
    </lineage>
</organism>
<keyword evidence="3" id="KW-1185">Reference proteome</keyword>
<dbReference type="AlphaFoldDB" id="A0A6I4M979"/>
<name>A0A6I4M979_9ACTN</name>
<keyword evidence="1" id="KW-0472">Membrane</keyword>
<sequence>MGGTVLLLLGVAALAVYTGMHWERARRAASDMRLSRRRVAGLRRTAVRERGQATMIVAGALVVLVLVVKYG</sequence>
<evidence type="ECO:0000313" key="3">
    <source>
        <dbReference type="Proteomes" id="UP000462055"/>
    </source>
</evidence>
<comment type="caution">
    <text evidence="2">The sequence shown here is derived from an EMBL/GenBank/DDBJ whole genome shotgun (WGS) entry which is preliminary data.</text>
</comment>
<evidence type="ECO:0000313" key="2">
    <source>
        <dbReference type="EMBL" id="MWA02272.1"/>
    </source>
</evidence>
<dbReference type="Proteomes" id="UP000462055">
    <property type="component" value="Unassembled WGS sequence"/>
</dbReference>
<protein>
    <submittedName>
        <fullName evidence="2">Uncharacterized protein</fullName>
    </submittedName>
</protein>
<feature type="transmembrane region" description="Helical" evidence="1">
    <location>
        <begin position="51"/>
        <end position="68"/>
    </location>
</feature>
<keyword evidence="1" id="KW-0812">Transmembrane</keyword>
<proteinExistence type="predicted"/>
<keyword evidence="1" id="KW-1133">Transmembrane helix</keyword>
<accession>A0A6I4M979</accession>
<evidence type="ECO:0000256" key="1">
    <source>
        <dbReference type="SAM" id="Phobius"/>
    </source>
</evidence>
<dbReference type="EMBL" id="WBMS02000013">
    <property type="protein sequence ID" value="MWA02272.1"/>
    <property type="molecule type" value="Genomic_DNA"/>
</dbReference>
<gene>
    <name evidence="2" type="ORF">F8568_018230</name>
</gene>
<reference evidence="2" key="1">
    <citation type="submission" date="2019-12" db="EMBL/GenBank/DDBJ databases">
        <title>Actinomadura physcomitrii sp. nov., a novel actinomycete isolated from moss [Physcomitrium sphaericum (Ludw) Fuernr].</title>
        <authorList>
            <person name="Zhuang X."/>
        </authorList>
    </citation>
    <scope>NUCLEOTIDE SEQUENCE [LARGE SCALE GENOMIC DNA]</scope>
    <source>
        <strain evidence="2">LD22</strain>
    </source>
</reference>